<feature type="region of interest" description="Disordered" evidence="2">
    <location>
        <begin position="1"/>
        <end position="69"/>
    </location>
</feature>
<feature type="compositionally biased region" description="Polar residues" evidence="2">
    <location>
        <begin position="32"/>
        <end position="69"/>
    </location>
</feature>
<dbReference type="Pfam" id="PF00621">
    <property type="entry name" value="RhoGEF"/>
    <property type="match status" value="1"/>
</dbReference>
<dbReference type="Gene3D" id="1.20.900.10">
    <property type="entry name" value="Dbl homology (DH) domain"/>
    <property type="match status" value="1"/>
</dbReference>
<protein>
    <submittedName>
        <fullName evidence="4">Dbl homology domain-containing protein</fullName>
    </submittedName>
</protein>
<gene>
    <name evidence="4" type="ORF">BDA99DRAFT_525374</name>
</gene>
<dbReference type="CDD" id="cd00160">
    <property type="entry name" value="RhoGEF"/>
    <property type="match status" value="1"/>
</dbReference>
<dbReference type="InterPro" id="IPR052233">
    <property type="entry name" value="Rho-type_GEFs"/>
</dbReference>
<dbReference type="EMBL" id="JAIXMP010000039">
    <property type="protein sequence ID" value="KAI9248317.1"/>
    <property type="molecule type" value="Genomic_DNA"/>
</dbReference>
<evidence type="ECO:0000256" key="2">
    <source>
        <dbReference type="SAM" id="MobiDB-lite"/>
    </source>
</evidence>
<feature type="compositionally biased region" description="Polar residues" evidence="2">
    <location>
        <begin position="1"/>
        <end position="18"/>
    </location>
</feature>
<dbReference type="SUPFAM" id="SSF50729">
    <property type="entry name" value="PH domain-like"/>
    <property type="match status" value="1"/>
</dbReference>
<dbReference type="PANTHER" id="PTHR46572">
    <property type="entry name" value="RHO1 GDP-GTP EXCHANGE PROTEIN 1-RELATED"/>
    <property type="match status" value="1"/>
</dbReference>
<keyword evidence="1" id="KW-0597">Phosphoprotein</keyword>
<dbReference type="InterPro" id="IPR011993">
    <property type="entry name" value="PH-like_dom_sf"/>
</dbReference>
<dbReference type="Pfam" id="PF15405">
    <property type="entry name" value="PH_5"/>
    <property type="match status" value="1"/>
</dbReference>
<dbReference type="PROSITE" id="PS50010">
    <property type="entry name" value="DH_2"/>
    <property type="match status" value="1"/>
</dbReference>
<reference evidence="4" key="2">
    <citation type="submission" date="2023-02" db="EMBL/GenBank/DDBJ databases">
        <authorList>
            <consortium name="DOE Joint Genome Institute"/>
            <person name="Mondo S.J."/>
            <person name="Chang Y."/>
            <person name="Wang Y."/>
            <person name="Ahrendt S."/>
            <person name="Andreopoulos W."/>
            <person name="Barry K."/>
            <person name="Beard J."/>
            <person name="Benny G.L."/>
            <person name="Blankenship S."/>
            <person name="Bonito G."/>
            <person name="Cuomo C."/>
            <person name="Desiro A."/>
            <person name="Gervers K.A."/>
            <person name="Hundley H."/>
            <person name="Kuo A."/>
            <person name="LaButti K."/>
            <person name="Lang B.F."/>
            <person name="Lipzen A."/>
            <person name="O'Donnell K."/>
            <person name="Pangilinan J."/>
            <person name="Reynolds N."/>
            <person name="Sandor L."/>
            <person name="Smith M.W."/>
            <person name="Tsang A."/>
            <person name="Grigoriev I.V."/>
            <person name="Stajich J.E."/>
            <person name="Spatafora J.W."/>
        </authorList>
    </citation>
    <scope>NUCLEOTIDE SEQUENCE</scope>
    <source>
        <strain evidence="4">RSA 2281</strain>
    </source>
</reference>
<comment type="caution">
    <text evidence="4">The sequence shown here is derived from an EMBL/GenBank/DDBJ whole genome shotgun (WGS) entry which is preliminary data.</text>
</comment>
<dbReference type="SMART" id="SM00233">
    <property type="entry name" value="PH"/>
    <property type="match status" value="1"/>
</dbReference>
<dbReference type="Gene3D" id="2.30.29.30">
    <property type="entry name" value="Pleckstrin-homology domain (PH domain)/Phosphotyrosine-binding domain (PTB)"/>
    <property type="match status" value="1"/>
</dbReference>
<organism evidence="4 5">
    <name type="scientific">Phascolomyces articulosus</name>
    <dbReference type="NCBI Taxonomy" id="60185"/>
    <lineage>
        <taxon>Eukaryota</taxon>
        <taxon>Fungi</taxon>
        <taxon>Fungi incertae sedis</taxon>
        <taxon>Mucoromycota</taxon>
        <taxon>Mucoromycotina</taxon>
        <taxon>Mucoromycetes</taxon>
        <taxon>Mucorales</taxon>
        <taxon>Lichtheimiaceae</taxon>
        <taxon>Phascolomyces</taxon>
    </lineage>
</organism>
<evidence type="ECO:0000259" key="3">
    <source>
        <dbReference type="PROSITE" id="PS50010"/>
    </source>
</evidence>
<dbReference type="SMART" id="SM00325">
    <property type="entry name" value="RhoGEF"/>
    <property type="match status" value="1"/>
</dbReference>
<reference evidence="4" key="1">
    <citation type="journal article" date="2022" name="IScience">
        <title>Evolution of zygomycete secretomes and the origins of terrestrial fungal ecologies.</title>
        <authorList>
            <person name="Chang Y."/>
            <person name="Wang Y."/>
            <person name="Mondo S."/>
            <person name="Ahrendt S."/>
            <person name="Andreopoulos W."/>
            <person name="Barry K."/>
            <person name="Beard J."/>
            <person name="Benny G.L."/>
            <person name="Blankenship S."/>
            <person name="Bonito G."/>
            <person name="Cuomo C."/>
            <person name="Desiro A."/>
            <person name="Gervers K.A."/>
            <person name="Hundley H."/>
            <person name="Kuo A."/>
            <person name="LaButti K."/>
            <person name="Lang B.F."/>
            <person name="Lipzen A."/>
            <person name="O'Donnell K."/>
            <person name="Pangilinan J."/>
            <person name="Reynolds N."/>
            <person name="Sandor L."/>
            <person name="Smith M.E."/>
            <person name="Tsang A."/>
            <person name="Grigoriev I.V."/>
            <person name="Stajich J.E."/>
            <person name="Spatafora J.W."/>
        </authorList>
    </citation>
    <scope>NUCLEOTIDE SEQUENCE</scope>
    <source>
        <strain evidence="4">RSA 2281</strain>
    </source>
</reference>
<dbReference type="InterPro" id="IPR041675">
    <property type="entry name" value="PH_5"/>
</dbReference>
<feature type="domain" description="DH" evidence="3">
    <location>
        <begin position="99"/>
        <end position="293"/>
    </location>
</feature>
<dbReference type="Proteomes" id="UP001209540">
    <property type="component" value="Unassembled WGS sequence"/>
</dbReference>
<keyword evidence="5" id="KW-1185">Reference proteome</keyword>
<accession>A0AAD5JQ42</accession>
<dbReference type="PANTHER" id="PTHR46572:SF1">
    <property type="entry name" value="RHO1 GUANINE NUCLEOTIDE EXCHANGE FACTOR TUS1"/>
    <property type="match status" value="1"/>
</dbReference>
<dbReference type="InterPro" id="IPR035899">
    <property type="entry name" value="DBL_dom_sf"/>
</dbReference>
<dbReference type="SUPFAM" id="SSF48065">
    <property type="entry name" value="DBL homology domain (DH-domain)"/>
    <property type="match status" value="1"/>
</dbReference>
<feature type="compositionally biased region" description="Basic and acidic residues" evidence="2">
    <location>
        <begin position="19"/>
        <end position="28"/>
    </location>
</feature>
<dbReference type="InterPro" id="IPR001849">
    <property type="entry name" value="PH_domain"/>
</dbReference>
<evidence type="ECO:0000313" key="5">
    <source>
        <dbReference type="Proteomes" id="UP001209540"/>
    </source>
</evidence>
<dbReference type="InterPro" id="IPR000219">
    <property type="entry name" value="DH_dom"/>
</dbReference>
<evidence type="ECO:0000256" key="1">
    <source>
        <dbReference type="ARBA" id="ARBA00022553"/>
    </source>
</evidence>
<dbReference type="AlphaFoldDB" id="A0AAD5JQ42"/>
<sequence>MAVNSTSQNTKTNSPRTQSFEERQNDHRHSNRINSMTDNDVQHNEQGTSTFRQQTENYPNSNNNTMHNQEGNDYIFLKRGWSTYVPLETLQSTPKKEIVRQEAICELIYTEEDYSRDLNLLDELFAKPLRTAQCIDEDRRDIFCDIVFNNYLEILSIHQDLSRELRDYQNICRARSTGRFVDQVGNILLRHVYRFMSAYAEYSPHVALAEYIYKKEAANNMLFSNFLREKEKQPECRKLEFRHYLMLPLTRIQRYPLLLGSILRHTKEDHLDKHNLTLCLEEMRDVHKHVDALTKVERMVVRLYQISDSLEFKTEEYYADLRLGEPGRQLLFEGRMTRRRWNMGRPDVMEHYVFLFDHYLLITKSKRNGGYVIWKRPIPLELLRIRDDTADLALGSQQRSNQQQNNNNTDASAEALVESPSSYINPQLSSTSLSRSSSSTLILQHLSKHGGEYLLVAEDAHRCLEWKQMISKAKLALGQTHPEHKTFEFRSLSDTDIKNKVFKNKNSLIVKLLKRLKKKN</sequence>
<name>A0AAD5JQ42_9FUNG</name>
<evidence type="ECO:0000313" key="4">
    <source>
        <dbReference type="EMBL" id="KAI9248317.1"/>
    </source>
</evidence>
<dbReference type="GO" id="GO:0005085">
    <property type="term" value="F:guanyl-nucleotide exchange factor activity"/>
    <property type="evidence" value="ECO:0007669"/>
    <property type="project" value="InterPro"/>
</dbReference>
<proteinExistence type="predicted"/>